<gene>
    <name evidence="2" type="ORF">ODALV1_LOCUS29035</name>
</gene>
<keyword evidence="1" id="KW-0732">Signal</keyword>
<dbReference type="Proteomes" id="UP001642540">
    <property type="component" value="Unassembled WGS sequence"/>
</dbReference>
<accession>A0ABP1S2I9</accession>
<evidence type="ECO:0000313" key="2">
    <source>
        <dbReference type="EMBL" id="CAL8142393.1"/>
    </source>
</evidence>
<organism evidence="2 3">
    <name type="scientific">Orchesella dallaii</name>
    <dbReference type="NCBI Taxonomy" id="48710"/>
    <lineage>
        <taxon>Eukaryota</taxon>
        <taxon>Metazoa</taxon>
        <taxon>Ecdysozoa</taxon>
        <taxon>Arthropoda</taxon>
        <taxon>Hexapoda</taxon>
        <taxon>Collembola</taxon>
        <taxon>Entomobryomorpha</taxon>
        <taxon>Entomobryoidea</taxon>
        <taxon>Orchesellidae</taxon>
        <taxon>Orchesellinae</taxon>
        <taxon>Orchesella</taxon>
    </lineage>
</organism>
<sequence>MKSTFVIVFVVLSVLVLLCKAVPVPEQPYYDLDPNTADLTEQEGEVFGPMMGFFRRTRSAYADYIQHAAASFRNIVYKPFQMMGINRHNLR</sequence>
<comment type="caution">
    <text evidence="2">The sequence shown here is derived from an EMBL/GenBank/DDBJ whole genome shotgun (WGS) entry which is preliminary data.</text>
</comment>
<feature type="signal peptide" evidence="1">
    <location>
        <begin position="1"/>
        <end position="21"/>
    </location>
</feature>
<reference evidence="2 3" key="1">
    <citation type="submission" date="2024-08" db="EMBL/GenBank/DDBJ databases">
        <authorList>
            <person name="Cucini C."/>
            <person name="Frati F."/>
        </authorList>
    </citation>
    <scope>NUCLEOTIDE SEQUENCE [LARGE SCALE GENOMIC DNA]</scope>
</reference>
<keyword evidence="3" id="KW-1185">Reference proteome</keyword>
<evidence type="ECO:0000313" key="3">
    <source>
        <dbReference type="Proteomes" id="UP001642540"/>
    </source>
</evidence>
<protein>
    <submittedName>
        <fullName evidence="2">Uncharacterized protein</fullName>
    </submittedName>
</protein>
<name>A0ABP1S2I9_9HEXA</name>
<dbReference type="EMBL" id="CAXLJM020000148">
    <property type="protein sequence ID" value="CAL8142393.1"/>
    <property type="molecule type" value="Genomic_DNA"/>
</dbReference>
<proteinExistence type="predicted"/>
<feature type="chain" id="PRO_5046610300" evidence="1">
    <location>
        <begin position="22"/>
        <end position="91"/>
    </location>
</feature>
<evidence type="ECO:0000256" key="1">
    <source>
        <dbReference type="SAM" id="SignalP"/>
    </source>
</evidence>